<feature type="transmembrane region" description="Helical" evidence="12">
    <location>
        <begin position="704"/>
        <end position="725"/>
    </location>
</feature>
<evidence type="ECO:0000256" key="10">
    <source>
        <dbReference type="RuleBase" id="RU003755"/>
    </source>
</evidence>
<feature type="transmembrane region" description="Helical" evidence="12">
    <location>
        <begin position="144"/>
        <end position="164"/>
    </location>
</feature>
<name>A0A226F2L2_FOLCA</name>
<feature type="transmembrane region" description="Helical" evidence="12">
    <location>
        <begin position="87"/>
        <end position="105"/>
    </location>
</feature>
<evidence type="ECO:0000256" key="5">
    <source>
        <dbReference type="ARBA" id="ARBA00022856"/>
    </source>
</evidence>
<keyword evidence="14" id="KW-1185">Reference proteome</keyword>
<evidence type="ECO:0000256" key="12">
    <source>
        <dbReference type="SAM" id="Phobius"/>
    </source>
</evidence>
<dbReference type="Proteomes" id="UP000198287">
    <property type="component" value="Unassembled WGS sequence"/>
</dbReference>
<keyword evidence="3 10" id="KW-0813">Transport</keyword>
<reference evidence="13 14" key="1">
    <citation type="submission" date="2015-12" db="EMBL/GenBank/DDBJ databases">
        <title>The genome of Folsomia candida.</title>
        <authorList>
            <person name="Faddeeva A."/>
            <person name="Derks M.F."/>
            <person name="Anvar Y."/>
            <person name="Smit S."/>
            <person name="Van Straalen N."/>
            <person name="Roelofs D."/>
        </authorList>
    </citation>
    <scope>NUCLEOTIDE SEQUENCE [LARGE SCALE GENOMIC DNA]</scope>
    <source>
        <strain evidence="13 14">VU population</strain>
        <tissue evidence="13">Whole body</tissue>
    </source>
</reference>
<dbReference type="PROSITE" id="PS01023">
    <property type="entry name" value="PTR2_2"/>
    <property type="match status" value="1"/>
</dbReference>
<evidence type="ECO:0000313" key="13">
    <source>
        <dbReference type="EMBL" id="OXA64029.1"/>
    </source>
</evidence>
<feature type="transmembrane region" description="Helical" evidence="12">
    <location>
        <begin position="671"/>
        <end position="692"/>
    </location>
</feature>
<dbReference type="InterPro" id="IPR000109">
    <property type="entry name" value="POT_fam"/>
</dbReference>
<evidence type="ECO:0000256" key="9">
    <source>
        <dbReference type="ARBA" id="ARBA00078114"/>
    </source>
</evidence>
<dbReference type="Gene3D" id="1.20.1250.20">
    <property type="entry name" value="MFS general substrate transporter like domains"/>
    <property type="match status" value="2"/>
</dbReference>
<evidence type="ECO:0000256" key="4">
    <source>
        <dbReference type="ARBA" id="ARBA00022692"/>
    </source>
</evidence>
<evidence type="ECO:0000256" key="2">
    <source>
        <dbReference type="ARBA" id="ARBA00005982"/>
    </source>
</evidence>
<keyword evidence="7 12" id="KW-1133">Transmembrane helix</keyword>
<dbReference type="FunFam" id="1.20.1250.20:FF:000049">
    <property type="entry name" value="Solute carrier family 15 member 2"/>
    <property type="match status" value="1"/>
</dbReference>
<accession>A0A226F2L2</accession>
<evidence type="ECO:0000256" key="8">
    <source>
        <dbReference type="ARBA" id="ARBA00023136"/>
    </source>
</evidence>
<dbReference type="InterPro" id="IPR036259">
    <property type="entry name" value="MFS_trans_sf"/>
</dbReference>
<keyword evidence="5" id="KW-0571">Peptide transport</keyword>
<feature type="transmembrane region" description="Helical" evidence="12">
    <location>
        <begin position="117"/>
        <end position="138"/>
    </location>
</feature>
<dbReference type="GO" id="GO:0006857">
    <property type="term" value="P:oligopeptide transport"/>
    <property type="evidence" value="ECO:0007669"/>
    <property type="project" value="InterPro"/>
</dbReference>
<evidence type="ECO:0000256" key="6">
    <source>
        <dbReference type="ARBA" id="ARBA00022927"/>
    </source>
</evidence>
<organism evidence="13 14">
    <name type="scientific">Folsomia candida</name>
    <name type="common">Springtail</name>
    <dbReference type="NCBI Taxonomy" id="158441"/>
    <lineage>
        <taxon>Eukaryota</taxon>
        <taxon>Metazoa</taxon>
        <taxon>Ecdysozoa</taxon>
        <taxon>Arthropoda</taxon>
        <taxon>Hexapoda</taxon>
        <taxon>Collembola</taxon>
        <taxon>Entomobryomorpha</taxon>
        <taxon>Isotomoidea</taxon>
        <taxon>Isotomidae</taxon>
        <taxon>Proisotominae</taxon>
        <taxon>Folsomia</taxon>
    </lineage>
</organism>
<feature type="region of interest" description="Disordered" evidence="11">
    <location>
        <begin position="736"/>
        <end position="761"/>
    </location>
</feature>
<dbReference type="GO" id="GO:0015031">
    <property type="term" value="P:protein transport"/>
    <property type="evidence" value="ECO:0007669"/>
    <property type="project" value="UniProtKB-KW"/>
</dbReference>
<dbReference type="InterPro" id="IPR018456">
    <property type="entry name" value="PTR2_symporter_CS"/>
</dbReference>
<dbReference type="CDD" id="cd17347">
    <property type="entry name" value="MFS_SLC15A1_2_like"/>
    <property type="match status" value="1"/>
</dbReference>
<dbReference type="SUPFAM" id="SSF103473">
    <property type="entry name" value="MFS general substrate transporter"/>
    <property type="match status" value="1"/>
</dbReference>
<protein>
    <recommendedName>
        <fullName evidence="9">Oligopeptide transporter 1</fullName>
    </recommendedName>
</protein>
<feature type="transmembrane region" description="Helical" evidence="12">
    <location>
        <begin position="347"/>
        <end position="365"/>
    </location>
</feature>
<dbReference type="AlphaFoldDB" id="A0A226F2L2"/>
<dbReference type="OMA" id="FMTFDAD"/>
<comment type="caution">
    <text evidence="13">The sequence shown here is derived from an EMBL/GenBank/DDBJ whole genome shotgun (WGS) entry which is preliminary data.</text>
</comment>
<evidence type="ECO:0000313" key="14">
    <source>
        <dbReference type="Proteomes" id="UP000198287"/>
    </source>
</evidence>
<keyword evidence="4 10" id="KW-0812">Transmembrane</keyword>
<dbReference type="PROSITE" id="PS01022">
    <property type="entry name" value="PTR2_1"/>
    <property type="match status" value="1"/>
</dbReference>
<keyword evidence="8 12" id="KW-0472">Membrane</keyword>
<gene>
    <name evidence="13" type="ORF">Fcan01_02233</name>
</gene>
<dbReference type="GO" id="GO:0016020">
    <property type="term" value="C:membrane"/>
    <property type="evidence" value="ECO:0007669"/>
    <property type="project" value="UniProtKB-SubCell"/>
</dbReference>
<proteinExistence type="inferred from homology"/>
<comment type="similarity">
    <text evidence="2 10">Belongs to the major facilitator superfamily. Proton-dependent oligopeptide transporter (POT/PTR) (TC 2.A.17) family.</text>
</comment>
<feature type="transmembrane region" description="Helical" evidence="12">
    <location>
        <begin position="184"/>
        <end position="207"/>
    </location>
</feature>
<dbReference type="EMBL" id="LNIX01000001">
    <property type="protein sequence ID" value="OXA64029.1"/>
    <property type="molecule type" value="Genomic_DNA"/>
</dbReference>
<dbReference type="GO" id="GO:0022857">
    <property type="term" value="F:transmembrane transporter activity"/>
    <property type="evidence" value="ECO:0007669"/>
    <property type="project" value="InterPro"/>
</dbReference>
<dbReference type="OrthoDB" id="8904098at2759"/>
<evidence type="ECO:0000256" key="11">
    <source>
        <dbReference type="SAM" id="MobiDB-lite"/>
    </source>
</evidence>
<keyword evidence="6" id="KW-0653">Protein transport</keyword>
<sequence length="761" mass="85640">MTKFEFEKDNNPCGNQKAGESYCGTDTFYLKDVETDSTSKKLRYPKQVWFILANEFCERFSYYGMKAVLTIYLVNVLAYSPDSATKLYHIFSGFCYFTPLFGAMIADSFLGKFRTILYLSIVYSLGNVILSLAATPPLNLPDRTFSLIGLGLIAIGTGGIKPCVSSFGGDQFILPQQERHLGQFFSIFYFSINAGSLISTFVTPIFRKDIACFESDTCYPLAFGVPAALMIAALVIFIIGKPWYRITKTDGNIVMKVSRCIVHAISRKRKLAATGDKREHFLDYADDKFDKKLLNDVKALLRILFLYIPLPAYWSLFDQQGSRWTLQATRMDGKFFGYLIKPDQMQVVNPFLILALIPIFDKVIYPTLRRGNILTRPLQRLTTGGILAGIAFIISGILELHLEPTYAVTLGPSESQVHFINTLPCNLNLTFNGELGSRGIESFDMSILSKISAGKYDGKVEAIGECDLLKNNVTFSFIAEEQKAFTYMIKVVNGSIEMQRDKSEDELEKSKEGNPKLKVIISGMLEEVNLNATLLLINEKQVAKHINLQNDTSTVFLIDPNMYHFKLFIPSNETVNRLEQSVNISGTIDLHLGGNYILTLSKDLASGQISTKSYTITEPNSVHMLWLLPQYIVITISEVMFSVTGLEFSFSQASEILYYNDFLLAPVSMKAVIQAAWLLTVAFGNIIVVFIAEFIKFDKQSKEFFLFAGLMFADMTIFGIMAYFYKPIDINANEGEEDESRSNIPMQPPNVFDNSTFRKEE</sequence>
<dbReference type="Pfam" id="PF00854">
    <property type="entry name" value="PTR2"/>
    <property type="match status" value="1"/>
</dbReference>
<evidence type="ECO:0000256" key="1">
    <source>
        <dbReference type="ARBA" id="ARBA00004141"/>
    </source>
</evidence>
<feature type="transmembrane region" description="Helical" evidence="12">
    <location>
        <begin position="60"/>
        <end position="81"/>
    </location>
</feature>
<evidence type="ECO:0000256" key="7">
    <source>
        <dbReference type="ARBA" id="ARBA00022989"/>
    </source>
</evidence>
<comment type="subcellular location">
    <subcellularLocation>
        <location evidence="1 10">Membrane</location>
        <topology evidence="1 10">Multi-pass membrane protein</topology>
    </subcellularLocation>
</comment>
<feature type="transmembrane region" description="Helical" evidence="12">
    <location>
        <begin position="219"/>
        <end position="239"/>
    </location>
</feature>
<evidence type="ECO:0000256" key="3">
    <source>
        <dbReference type="ARBA" id="ARBA00022448"/>
    </source>
</evidence>
<dbReference type="PANTHER" id="PTHR11654">
    <property type="entry name" value="OLIGOPEPTIDE TRANSPORTER-RELATED"/>
    <property type="match status" value="1"/>
</dbReference>
<feature type="transmembrane region" description="Helical" evidence="12">
    <location>
        <begin position="377"/>
        <end position="398"/>
    </location>
</feature>
<feature type="transmembrane region" description="Helical" evidence="12">
    <location>
        <begin position="299"/>
        <end position="317"/>
    </location>
</feature>